<dbReference type="SUPFAM" id="SSF53383">
    <property type="entry name" value="PLP-dependent transferases"/>
    <property type="match status" value="1"/>
</dbReference>
<accession>A0A7H0F1M9</accession>
<dbReference type="Pfam" id="PF01041">
    <property type="entry name" value="DegT_DnrJ_EryC1"/>
    <property type="match status" value="1"/>
</dbReference>
<keyword evidence="2" id="KW-1185">Reference proteome</keyword>
<sequence>MLKSQGINAVFHYVPLHSSPAGHRLTKVHGSMENTNHLSDCLLRLPMFPQLEFSQIEAIVTSVNRFLGS</sequence>
<name>A0A7H0F1M9_9CYAN</name>
<organism evidence="1 2">
    <name type="scientific">Cylindrospermopsis curvispora GIHE-G1</name>
    <dbReference type="NCBI Taxonomy" id="2666332"/>
    <lineage>
        <taxon>Bacteria</taxon>
        <taxon>Bacillati</taxon>
        <taxon>Cyanobacteriota</taxon>
        <taxon>Cyanophyceae</taxon>
        <taxon>Nostocales</taxon>
        <taxon>Aphanizomenonaceae</taxon>
        <taxon>Cylindrospermopsis</taxon>
    </lineage>
</organism>
<dbReference type="EMBL" id="CP060822">
    <property type="protein sequence ID" value="QNP29945.1"/>
    <property type="molecule type" value="Genomic_DNA"/>
</dbReference>
<dbReference type="KEGG" id="ccur:IAR63_02295"/>
<proteinExistence type="predicted"/>
<evidence type="ECO:0000313" key="2">
    <source>
        <dbReference type="Proteomes" id="UP000516013"/>
    </source>
</evidence>
<dbReference type="RefSeq" id="WP_187706434.1">
    <property type="nucleotide sequence ID" value="NZ_CP060822.1"/>
</dbReference>
<dbReference type="AlphaFoldDB" id="A0A7H0F1M9"/>
<keyword evidence="1" id="KW-0032">Aminotransferase</keyword>
<dbReference type="GO" id="GO:0008483">
    <property type="term" value="F:transaminase activity"/>
    <property type="evidence" value="ECO:0007669"/>
    <property type="project" value="UniProtKB-KW"/>
</dbReference>
<protein>
    <submittedName>
        <fullName evidence="1">DegT/DnrJ/EryC1/StrS family aminotransferase</fullName>
    </submittedName>
</protein>
<dbReference type="Gene3D" id="3.90.1150.10">
    <property type="entry name" value="Aspartate Aminotransferase, domain 1"/>
    <property type="match status" value="1"/>
</dbReference>
<dbReference type="Proteomes" id="UP000516013">
    <property type="component" value="Chromosome"/>
</dbReference>
<dbReference type="InterPro" id="IPR015424">
    <property type="entry name" value="PyrdxlP-dep_Trfase"/>
</dbReference>
<dbReference type="InterPro" id="IPR015422">
    <property type="entry name" value="PyrdxlP-dep_Trfase_small"/>
</dbReference>
<gene>
    <name evidence="1" type="ORF">IAR63_02295</name>
</gene>
<keyword evidence="1" id="KW-0808">Transferase</keyword>
<dbReference type="InterPro" id="IPR000653">
    <property type="entry name" value="DegT/StrS_aminotransferase"/>
</dbReference>
<reference evidence="1 2" key="1">
    <citation type="submission" date="2020-08" db="EMBL/GenBank/DDBJ databases">
        <title>Complete genome sequence of Raphidiopsis curvispora isolated from drinking water reservoir in South Korea.</title>
        <authorList>
            <person name="Jeong J."/>
        </authorList>
    </citation>
    <scope>NUCLEOTIDE SEQUENCE [LARGE SCALE GENOMIC DNA]</scope>
    <source>
        <strain evidence="1 2">GIHE-G1</strain>
    </source>
</reference>
<evidence type="ECO:0000313" key="1">
    <source>
        <dbReference type="EMBL" id="QNP29945.1"/>
    </source>
</evidence>